<feature type="compositionally biased region" description="Basic residues" evidence="1">
    <location>
        <begin position="367"/>
        <end position="389"/>
    </location>
</feature>
<feature type="compositionally biased region" description="Low complexity" evidence="1">
    <location>
        <begin position="390"/>
        <end position="416"/>
    </location>
</feature>
<evidence type="ECO:0000313" key="4">
    <source>
        <dbReference type="EMBL" id="MBE1611071.1"/>
    </source>
</evidence>
<evidence type="ECO:0000313" key="5">
    <source>
        <dbReference type="Proteomes" id="UP000638648"/>
    </source>
</evidence>
<evidence type="ECO:0000259" key="2">
    <source>
        <dbReference type="Pfam" id="PF10128"/>
    </source>
</evidence>
<dbReference type="Proteomes" id="UP000638648">
    <property type="component" value="Unassembled WGS sequence"/>
</dbReference>
<sequence>MIIDLSNTTASKIASALVKARRSAGSPAMGMVLTLIVVADESNHYDAMKAAMEAAKEHPSRILGVIPRGGRGAARLDAEVRVGGESGSGESVLLRLYGELSRHAESVVMPLLLPESPVVVWWPNKAPDVPSEDPVGQLSQRRVTDAAASRRPLATLSGFCHRYQPGDTDLSWTRTTPWRALLAAALDQPHGAISAATVEAERGNASADLLAAWIGGRLGIPTKIKVSRGPGITAAILHTDRGDLSITRPDGRLAQYSVPGQPNRHVALKRRETYELLAEELRRLDPDDVYAETVDELLRRTTGGGEQLVEAGARRASGATTANGATATRASTDSGDSAGSTNSTRSANSTGSRDSAGSGDKDTAKKTPAKKSAAKKAPAKKSAAKKTPAKKTSPAARATATKSAATLSTAAGSAAKKAAKKAAKSASSTGQKSTARGGSARKATSRKSASGSSEAGR</sequence>
<gene>
    <name evidence="4" type="ORF">HEB94_007919</name>
</gene>
<dbReference type="RefSeq" id="WP_192754340.1">
    <property type="nucleotide sequence ID" value="NZ_BAABJL010000042.1"/>
</dbReference>
<dbReference type="PANTHER" id="PTHR38658:SF1">
    <property type="entry name" value="OXPP CYCLE PROTEIN OPCA-RELATED"/>
    <property type="match status" value="1"/>
</dbReference>
<proteinExistence type="predicted"/>
<evidence type="ECO:0000256" key="1">
    <source>
        <dbReference type="SAM" id="MobiDB-lite"/>
    </source>
</evidence>
<reference evidence="4" key="1">
    <citation type="submission" date="2020-10" db="EMBL/GenBank/DDBJ databases">
        <title>Sequencing the genomes of 1000 actinobacteria strains.</title>
        <authorList>
            <person name="Klenk H.-P."/>
        </authorList>
    </citation>
    <scope>NUCLEOTIDE SEQUENCE</scope>
    <source>
        <strain evidence="4">DSM 45354</strain>
    </source>
</reference>
<feature type="compositionally biased region" description="Polar residues" evidence="1">
    <location>
        <begin position="333"/>
        <end position="355"/>
    </location>
</feature>
<organism evidence="4 5">
    <name type="scientific">Actinopolymorpha pittospori</name>
    <dbReference type="NCBI Taxonomy" id="648752"/>
    <lineage>
        <taxon>Bacteria</taxon>
        <taxon>Bacillati</taxon>
        <taxon>Actinomycetota</taxon>
        <taxon>Actinomycetes</taxon>
        <taxon>Propionibacteriales</taxon>
        <taxon>Actinopolymorphaceae</taxon>
        <taxon>Actinopolymorpha</taxon>
    </lineage>
</organism>
<dbReference type="InterPro" id="IPR004555">
    <property type="entry name" value="G6PDH_assembly_OpcA"/>
</dbReference>
<dbReference type="Pfam" id="PF10128">
    <property type="entry name" value="OpcA_G6PD_assem"/>
    <property type="match status" value="1"/>
</dbReference>
<feature type="domain" description="Glucose-6-phosphate dehydrogenase assembly protein OpcA N-terminal" evidence="2">
    <location>
        <begin position="51"/>
        <end position="156"/>
    </location>
</feature>
<dbReference type="InterPro" id="IPR046802">
    <property type="entry name" value="OpcA_G6PD_C"/>
</dbReference>
<evidence type="ECO:0000259" key="3">
    <source>
        <dbReference type="Pfam" id="PF20171"/>
    </source>
</evidence>
<protein>
    <submittedName>
        <fullName evidence="4">Glucose-6-phosphate dehydrogenase assembly protein OpcA</fullName>
    </submittedName>
</protein>
<dbReference type="AlphaFoldDB" id="A0A927RNF3"/>
<dbReference type="EMBL" id="JADBEM010000001">
    <property type="protein sequence ID" value="MBE1611071.1"/>
    <property type="molecule type" value="Genomic_DNA"/>
</dbReference>
<comment type="caution">
    <text evidence="4">The sequence shown here is derived from an EMBL/GenBank/DDBJ whole genome shotgun (WGS) entry which is preliminary data.</text>
</comment>
<feature type="domain" description="Glucose-6-phosphate dehydrogenase assembly protein OpcA C-terminal" evidence="3">
    <location>
        <begin position="165"/>
        <end position="293"/>
    </location>
</feature>
<feature type="compositionally biased region" description="Low complexity" evidence="1">
    <location>
        <begin position="314"/>
        <end position="332"/>
    </location>
</feature>
<feature type="compositionally biased region" description="Low complexity" evidence="1">
    <location>
        <begin position="424"/>
        <end position="457"/>
    </location>
</feature>
<dbReference type="PANTHER" id="PTHR38658">
    <property type="entry name" value="OXPP CYCLE PROTEIN OPCA-RELATED"/>
    <property type="match status" value="1"/>
</dbReference>
<keyword evidence="5" id="KW-1185">Reference proteome</keyword>
<accession>A0A927RNF3</accession>
<dbReference type="Pfam" id="PF20171">
    <property type="entry name" value="OpcA_G6PD_C"/>
    <property type="match status" value="1"/>
</dbReference>
<feature type="region of interest" description="Disordered" evidence="1">
    <location>
        <begin position="301"/>
        <end position="457"/>
    </location>
</feature>
<dbReference type="InterPro" id="IPR046801">
    <property type="entry name" value="OpcA_G6PD_N"/>
</dbReference>
<name>A0A927RNF3_9ACTN</name>